<evidence type="ECO:0000313" key="2">
    <source>
        <dbReference type="Proteomes" id="UP001244242"/>
    </source>
</evidence>
<comment type="caution">
    <text evidence="1">The sequence shown here is derived from an EMBL/GenBank/DDBJ whole genome shotgun (WGS) entry which is preliminary data.</text>
</comment>
<reference evidence="1 2" key="1">
    <citation type="submission" date="2023-04" db="EMBL/GenBank/DDBJ databases">
        <title>Halomonas strains isolated from rhizosphere soil.</title>
        <authorList>
            <person name="Xu L."/>
            <person name="Sun J.-Q."/>
        </authorList>
    </citation>
    <scope>NUCLEOTIDE SEQUENCE [LARGE SCALE GENOMIC DNA]</scope>
    <source>
        <strain evidence="1 2">LN1S58</strain>
    </source>
</reference>
<proteinExistence type="predicted"/>
<gene>
    <name evidence="1" type="ORF">QLQ84_20075</name>
</gene>
<organism evidence="1 2">
    <name type="scientific">Halomonas kalidii</name>
    <dbReference type="NCBI Taxonomy" id="3043293"/>
    <lineage>
        <taxon>Bacteria</taxon>
        <taxon>Pseudomonadati</taxon>
        <taxon>Pseudomonadota</taxon>
        <taxon>Gammaproteobacteria</taxon>
        <taxon>Oceanospirillales</taxon>
        <taxon>Halomonadaceae</taxon>
        <taxon>Halomonas</taxon>
    </lineage>
</organism>
<name>A0ABT6VS88_9GAMM</name>
<protein>
    <submittedName>
        <fullName evidence="1">Uncharacterized protein</fullName>
    </submittedName>
</protein>
<dbReference type="RefSeq" id="WP_282723508.1">
    <property type="nucleotide sequence ID" value="NZ_JASCQO010000054.1"/>
</dbReference>
<evidence type="ECO:0000313" key="1">
    <source>
        <dbReference type="EMBL" id="MDI5936092.1"/>
    </source>
</evidence>
<keyword evidence="2" id="KW-1185">Reference proteome</keyword>
<sequence length="142" mass="15803">MNIRIDCLVTGMHRISDFFYRLSLPKLVLDVQDGSPEIYRKMIQDADFKLEAGFEREVARQLSNGGLWGLSPGEALMPVMMSRFGVSKSDFSSTESSQLEALAEACNNCPVVGVCWKSVRSGASVEESRAFCPSAEKFERRP</sequence>
<accession>A0ABT6VS88</accession>
<dbReference type="Proteomes" id="UP001244242">
    <property type="component" value="Unassembled WGS sequence"/>
</dbReference>
<dbReference type="EMBL" id="JASCQO010000054">
    <property type="protein sequence ID" value="MDI5936092.1"/>
    <property type="molecule type" value="Genomic_DNA"/>
</dbReference>